<gene>
    <name evidence="1" type="ORF">BKA67DRAFT_674774</name>
</gene>
<evidence type="ECO:0000313" key="1">
    <source>
        <dbReference type="EMBL" id="KAH6658666.1"/>
    </source>
</evidence>
<comment type="caution">
    <text evidence="1">The sequence shown here is derived from an EMBL/GenBank/DDBJ whole genome shotgun (WGS) entry which is preliminary data.</text>
</comment>
<dbReference type="AlphaFoldDB" id="A0A9P8UUY7"/>
<sequence length="78" mass="8958">MESYDDFFSGLKYKDMINAKTVIPAVQKRDLDIHKQAKYLNSLSISSLWRITELTRNHGAMSPFSLNSKPLSPNLKTR</sequence>
<dbReference type="OrthoDB" id="5538558at2759"/>
<dbReference type="Proteomes" id="UP000758603">
    <property type="component" value="Unassembled WGS sequence"/>
</dbReference>
<name>A0A9P8UUY7_9PEZI</name>
<reference evidence="1" key="1">
    <citation type="journal article" date="2021" name="Nat. Commun.">
        <title>Genetic determinants of endophytism in the Arabidopsis root mycobiome.</title>
        <authorList>
            <person name="Mesny F."/>
            <person name="Miyauchi S."/>
            <person name="Thiergart T."/>
            <person name="Pickel B."/>
            <person name="Atanasova L."/>
            <person name="Karlsson M."/>
            <person name="Huettel B."/>
            <person name="Barry K.W."/>
            <person name="Haridas S."/>
            <person name="Chen C."/>
            <person name="Bauer D."/>
            <person name="Andreopoulos W."/>
            <person name="Pangilinan J."/>
            <person name="LaButti K."/>
            <person name="Riley R."/>
            <person name="Lipzen A."/>
            <person name="Clum A."/>
            <person name="Drula E."/>
            <person name="Henrissat B."/>
            <person name="Kohler A."/>
            <person name="Grigoriev I.V."/>
            <person name="Martin F.M."/>
            <person name="Hacquard S."/>
        </authorList>
    </citation>
    <scope>NUCLEOTIDE SEQUENCE</scope>
    <source>
        <strain evidence="1">MPI-SDFR-AT-0073</strain>
    </source>
</reference>
<keyword evidence="2" id="KW-1185">Reference proteome</keyword>
<proteinExistence type="predicted"/>
<protein>
    <submittedName>
        <fullName evidence="1">Uncharacterized protein</fullName>
    </submittedName>
</protein>
<evidence type="ECO:0000313" key="2">
    <source>
        <dbReference type="Proteomes" id="UP000758603"/>
    </source>
</evidence>
<organism evidence="1 2">
    <name type="scientific">Truncatella angustata</name>
    <dbReference type="NCBI Taxonomy" id="152316"/>
    <lineage>
        <taxon>Eukaryota</taxon>
        <taxon>Fungi</taxon>
        <taxon>Dikarya</taxon>
        <taxon>Ascomycota</taxon>
        <taxon>Pezizomycotina</taxon>
        <taxon>Sordariomycetes</taxon>
        <taxon>Xylariomycetidae</taxon>
        <taxon>Amphisphaeriales</taxon>
        <taxon>Sporocadaceae</taxon>
        <taxon>Truncatella</taxon>
    </lineage>
</organism>
<dbReference type="GeneID" id="70137658"/>
<dbReference type="RefSeq" id="XP_045962900.1">
    <property type="nucleotide sequence ID" value="XM_046108767.1"/>
</dbReference>
<dbReference type="EMBL" id="JAGPXC010000002">
    <property type="protein sequence ID" value="KAH6658666.1"/>
    <property type="molecule type" value="Genomic_DNA"/>
</dbReference>
<accession>A0A9P8UUY7</accession>